<dbReference type="Proteomes" id="UP000321058">
    <property type="component" value="Unassembled WGS sequence"/>
</dbReference>
<gene>
    <name evidence="1" type="ORF">RSO01_19210</name>
</gene>
<protein>
    <submittedName>
        <fullName evidence="1">Uncharacterized protein</fullName>
    </submittedName>
</protein>
<sequence>MSGRPPRMSSLLPVLRRHQGAAVEREAFMDETILEGALTAPPSRAYTITMTTNLLQKGWYFTLLK</sequence>
<proteinExistence type="predicted"/>
<keyword evidence="2" id="KW-1185">Reference proteome</keyword>
<organism evidence="1 2">
    <name type="scientific">Reyranella soli</name>
    <dbReference type="NCBI Taxonomy" id="1230389"/>
    <lineage>
        <taxon>Bacteria</taxon>
        <taxon>Pseudomonadati</taxon>
        <taxon>Pseudomonadota</taxon>
        <taxon>Alphaproteobacteria</taxon>
        <taxon>Hyphomicrobiales</taxon>
        <taxon>Reyranellaceae</taxon>
        <taxon>Reyranella</taxon>
    </lineage>
</organism>
<comment type="caution">
    <text evidence="1">The sequence shown here is derived from an EMBL/GenBank/DDBJ whole genome shotgun (WGS) entry which is preliminary data.</text>
</comment>
<reference evidence="1 2" key="1">
    <citation type="submission" date="2019-07" db="EMBL/GenBank/DDBJ databases">
        <title>Whole genome shotgun sequence of Reyranella soli NBRC 108950.</title>
        <authorList>
            <person name="Hosoyama A."/>
            <person name="Uohara A."/>
            <person name="Ohji S."/>
            <person name="Ichikawa N."/>
        </authorList>
    </citation>
    <scope>NUCLEOTIDE SEQUENCE [LARGE SCALE GENOMIC DNA]</scope>
    <source>
        <strain evidence="1 2">NBRC 108950</strain>
    </source>
</reference>
<evidence type="ECO:0000313" key="1">
    <source>
        <dbReference type="EMBL" id="GEP54755.1"/>
    </source>
</evidence>
<dbReference type="AlphaFoldDB" id="A0A512N6Z0"/>
<evidence type="ECO:0000313" key="2">
    <source>
        <dbReference type="Proteomes" id="UP000321058"/>
    </source>
</evidence>
<name>A0A512N6Z0_9HYPH</name>
<dbReference type="EMBL" id="BKAJ01000032">
    <property type="protein sequence ID" value="GEP54755.1"/>
    <property type="molecule type" value="Genomic_DNA"/>
</dbReference>
<accession>A0A512N6Z0</accession>